<feature type="transmembrane region" description="Helical" evidence="1">
    <location>
        <begin position="54"/>
        <end position="73"/>
    </location>
</feature>
<keyword evidence="1" id="KW-0472">Membrane</keyword>
<protein>
    <submittedName>
        <fullName evidence="2">DUF2784 domain-containing protein</fullName>
    </submittedName>
</protein>
<dbReference type="Proteomes" id="UP000466130">
    <property type="component" value="Unassembled WGS sequence"/>
</dbReference>
<comment type="caution">
    <text evidence="2">The sequence shown here is derived from an EMBL/GenBank/DDBJ whole genome shotgun (WGS) entry which is preliminary data.</text>
</comment>
<sequence length="136" mass="15346">MLPSQWLLLADLVLILHVLFVAFVVVGVVAIYVGRGCRWAWVHHRPFRLLHLSAIGYVVAQAWLGVVCPLTTLEMALRAEAGVATYAGSFIQHWLHRLLYFSAPEWVFAVVYTLFGGLVLASWWVVPPRRRGKPRG</sequence>
<feature type="transmembrane region" description="Helical" evidence="1">
    <location>
        <begin position="6"/>
        <end position="33"/>
    </location>
</feature>
<organism evidence="2 3">
    <name type="scientific">Vreelandella piezotolerans</name>
    <dbReference type="NCBI Taxonomy" id="2609667"/>
    <lineage>
        <taxon>Bacteria</taxon>
        <taxon>Pseudomonadati</taxon>
        <taxon>Pseudomonadota</taxon>
        <taxon>Gammaproteobacteria</taxon>
        <taxon>Oceanospirillales</taxon>
        <taxon>Halomonadaceae</taxon>
        <taxon>Vreelandella</taxon>
    </lineage>
</organism>
<reference evidence="2 3" key="1">
    <citation type="submission" date="2019-09" db="EMBL/GenBank/DDBJ databases">
        <title>The Halomonas whole genome shotgun (WGS).</title>
        <authorList>
            <person name="Xie Z."/>
        </authorList>
    </citation>
    <scope>NUCLEOTIDE SEQUENCE [LARGE SCALE GENOMIC DNA]</scope>
    <source>
        <strain evidence="2 3">NBT06E8</strain>
    </source>
</reference>
<evidence type="ECO:0000313" key="3">
    <source>
        <dbReference type="Proteomes" id="UP000466130"/>
    </source>
</evidence>
<accession>A0ABQ6X6L0</accession>
<proteinExistence type="predicted"/>
<gene>
    <name evidence="2" type="ORF">F1978_13575</name>
</gene>
<evidence type="ECO:0000313" key="2">
    <source>
        <dbReference type="EMBL" id="KAE8437659.1"/>
    </source>
</evidence>
<keyword evidence="1" id="KW-0812">Transmembrane</keyword>
<dbReference type="InterPro" id="IPR021218">
    <property type="entry name" value="DUF2784"/>
</dbReference>
<keyword evidence="3" id="KW-1185">Reference proteome</keyword>
<dbReference type="Pfam" id="PF10861">
    <property type="entry name" value="DUF2784"/>
    <property type="match status" value="1"/>
</dbReference>
<keyword evidence="1" id="KW-1133">Transmembrane helix</keyword>
<dbReference type="EMBL" id="VWRT01000015">
    <property type="protein sequence ID" value="KAE8437659.1"/>
    <property type="molecule type" value="Genomic_DNA"/>
</dbReference>
<name>A0ABQ6X6L0_9GAMM</name>
<feature type="transmembrane region" description="Helical" evidence="1">
    <location>
        <begin position="106"/>
        <end position="126"/>
    </location>
</feature>
<evidence type="ECO:0000256" key="1">
    <source>
        <dbReference type="SAM" id="Phobius"/>
    </source>
</evidence>
<dbReference type="RefSeq" id="WP_139527325.1">
    <property type="nucleotide sequence ID" value="NZ_CP048602.1"/>
</dbReference>